<evidence type="ECO:0000256" key="3">
    <source>
        <dbReference type="SAM" id="Phobius"/>
    </source>
</evidence>
<name>A0ABV3XYI9_9ACTN</name>
<dbReference type="InterPro" id="IPR036249">
    <property type="entry name" value="Thioredoxin-like_sf"/>
</dbReference>
<keyword evidence="3" id="KW-0812">Transmembrane</keyword>
<protein>
    <submittedName>
        <fullName evidence="5">SCO family protein</fullName>
    </submittedName>
</protein>
<evidence type="ECO:0000313" key="6">
    <source>
        <dbReference type="Proteomes" id="UP001560267"/>
    </source>
</evidence>
<dbReference type="Gene3D" id="3.40.30.10">
    <property type="entry name" value="Glutaredoxin"/>
    <property type="match status" value="2"/>
</dbReference>
<dbReference type="CDD" id="cd02968">
    <property type="entry name" value="SCO"/>
    <property type="match status" value="1"/>
</dbReference>
<keyword evidence="3" id="KW-1133">Transmembrane helix</keyword>
<keyword evidence="3" id="KW-0472">Membrane</keyword>
<dbReference type="Pfam" id="PF02630">
    <property type="entry name" value="SCO1-SenC"/>
    <property type="match status" value="1"/>
</dbReference>
<dbReference type="PANTHER" id="PTHR12151:SF25">
    <property type="entry name" value="LINALOOL DEHYDRATASE_ISOMERASE DOMAIN-CONTAINING PROTEIN"/>
    <property type="match status" value="1"/>
</dbReference>
<sequence length="406" mass="43413">MGFRRLIARRPSNRSAGSATIRGRLYVGVLAILLVLAISGLVIRGQLENGHATRGSTAAFNADIDPGTPLRGRPAPNFTLTNQFNAPTSLSQFRGKIVVLAFVDSECTSICPLTTMSMLQAKSMLGAHASDVQLIGINANPIATSVADVSAYSTAHAMTNRWDFLTGSRAQLSTVWHEYNVYVAAIHGNIDHEPAIYIIGPHGGERMLFLTQMAYANATQQAQLLADAVAALLPGHPKLPKPVSLKALPVVRPEAELSLPVVGGDSNVRTVRIGPGHPHLLVFFATWLQETSNLTNELTNLNHYAATARRHGWPSLVLIDETTTEPSPNALADFLHRRMKAHLDYPITVDSKGLLADGYGVQNLPCTILTSATGHLLFTNQDYSGWPPIGGLEAAVGHAVAAASGH</sequence>
<keyword evidence="6" id="KW-1185">Reference proteome</keyword>
<evidence type="ECO:0000259" key="4">
    <source>
        <dbReference type="PROSITE" id="PS51352"/>
    </source>
</evidence>
<dbReference type="Proteomes" id="UP001560267">
    <property type="component" value="Unassembled WGS sequence"/>
</dbReference>
<evidence type="ECO:0000256" key="1">
    <source>
        <dbReference type="ARBA" id="ARBA00010996"/>
    </source>
</evidence>
<organism evidence="5 6">
    <name type="scientific">Ferrimicrobium acidiphilum</name>
    <dbReference type="NCBI Taxonomy" id="121039"/>
    <lineage>
        <taxon>Bacteria</taxon>
        <taxon>Bacillati</taxon>
        <taxon>Actinomycetota</taxon>
        <taxon>Acidimicrobiia</taxon>
        <taxon>Acidimicrobiales</taxon>
        <taxon>Acidimicrobiaceae</taxon>
        <taxon>Ferrimicrobium</taxon>
    </lineage>
</organism>
<reference evidence="5 6" key="1">
    <citation type="submission" date="2024-07" db="EMBL/GenBank/DDBJ databases">
        <title>Draft Genome Sequence of Ferrimicrobium acidiphilum Strain YE2023, Isolated from a Pulp of Bioleach Reactor.</title>
        <authorList>
            <person name="Elkina Y.A."/>
            <person name="Bulaeva A.G."/>
            <person name="Beletsky A.V."/>
            <person name="Mardanov A.V."/>
        </authorList>
    </citation>
    <scope>NUCLEOTIDE SEQUENCE [LARGE SCALE GENOMIC DNA]</scope>
    <source>
        <strain evidence="5 6">YE2023</strain>
    </source>
</reference>
<dbReference type="PANTHER" id="PTHR12151">
    <property type="entry name" value="ELECTRON TRANSPORT PROTIN SCO1/SENC FAMILY MEMBER"/>
    <property type="match status" value="1"/>
</dbReference>
<dbReference type="EMBL" id="JBFSHR010000002">
    <property type="protein sequence ID" value="MEX6428358.1"/>
    <property type="molecule type" value="Genomic_DNA"/>
</dbReference>
<accession>A0ABV3XYI9</accession>
<evidence type="ECO:0000256" key="2">
    <source>
        <dbReference type="ARBA" id="ARBA00023008"/>
    </source>
</evidence>
<dbReference type="SUPFAM" id="SSF52833">
    <property type="entry name" value="Thioredoxin-like"/>
    <property type="match status" value="2"/>
</dbReference>
<comment type="caution">
    <text evidence="5">The sequence shown here is derived from an EMBL/GenBank/DDBJ whole genome shotgun (WGS) entry which is preliminary data.</text>
</comment>
<comment type="similarity">
    <text evidence="1">Belongs to the SCO1/2 family.</text>
</comment>
<dbReference type="PROSITE" id="PS51352">
    <property type="entry name" value="THIOREDOXIN_2"/>
    <property type="match status" value="1"/>
</dbReference>
<keyword evidence="2" id="KW-0186">Copper</keyword>
<dbReference type="InterPro" id="IPR003782">
    <property type="entry name" value="SCO1/SenC"/>
</dbReference>
<evidence type="ECO:0000313" key="5">
    <source>
        <dbReference type="EMBL" id="MEX6428358.1"/>
    </source>
</evidence>
<dbReference type="RefSeq" id="WP_369084061.1">
    <property type="nucleotide sequence ID" value="NZ_JBFSHR010000002.1"/>
</dbReference>
<feature type="domain" description="Thioredoxin" evidence="4">
    <location>
        <begin position="69"/>
        <end position="234"/>
    </location>
</feature>
<dbReference type="InterPro" id="IPR013766">
    <property type="entry name" value="Thioredoxin_domain"/>
</dbReference>
<proteinExistence type="inferred from homology"/>
<feature type="transmembrane region" description="Helical" evidence="3">
    <location>
        <begin position="21"/>
        <end position="43"/>
    </location>
</feature>
<gene>
    <name evidence="5" type="ORF">AB6A68_00670</name>
</gene>